<dbReference type="FunFam" id="3.30.70.330:FF:000530">
    <property type="entry name" value="Polyadenylate-binding protein-interacting protein 11"/>
    <property type="match status" value="1"/>
</dbReference>
<dbReference type="PANTHER" id="PTHR32343">
    <property type="entry name" value="SERINE/ARGININE-RICH SPLICING FACTOR"/>
    <property type="match status" value="1"/>
</dbReference>
<dbReference type="Pfam" id="PF07145">
    <property type="entry name" value="PAM2"/>
    <property type="match status" value="1"/>
</dbReference>
<accession>A0ABD3EKD3</accession>
<dbReference type="PANTHER" id="PTHR32343:SF32">
    <property type="entry name" value="POLYADENYLATE-BINDING PROTEIN-INTERACTING PROTEIN 13"/>
    <property type="match status" value="1"/>
</dbReference>
<dbReference type="InterPro" id="IPR012677">
    <property type="entry name" value="Nucleotide-bd_a/b_plait_sf"/>
</dbReference>
<dbReference type="Gene3D" id="3.30.70.330">
    <property type="match status" value="2"/>
</dbReference>
<dbReference type="CDD" id="cd12459">
    <property type="entry name" value="RRM1_CID8_like"/>
    <property type="match status" value="1"/>
</dbReference>
<sequence length="426" mass="47441">MQRTVSRSSTEAEYRAIANGAADILWTRSVLQELDLVKSDDLRVYHLLMSKIDIQKHSQTCILYTQQNNVAALDQQQQLAKVASNIQETNNKSADQNFQLMHQKISNGHHQPHSINGHEVPLEKQMNGDDNTGDEFKREMRDLEEILSKLNPMAEEFVPPSLSALGGGGLYRLLVAPPHAVAAAAAGHFGYNTNGFVMQQHVNSGVPNGNSFRRKKNGCTHGKQRMDGRTSMAQRDDVIRRTVYVSEIDHQVTEEQLAVLFINCGQVVDCRVCGDPNSVLRFAFVEFTDEEGARNALSLSGTMLGYYPVRVLPSKTAIAPVNPTFLPRSEDEREMCARTIYCTNIDKKITIADVKLFFESLCGEVHRLRLLGDYQHSTRIAFVEFVMAESAIAALNCSGVVLGSLPIRVSPSKTPVRPRAPRQFTQ</sequence>
<evidence type="ECO:0000313" key="9">
    <source>
        <dbReference type="Proteomes" id="UP001632038"/>
    </source>
</evidence>
<dbReference type="Proteomes" id="UP001632038">
    <property type="component" value="Unassembled WGS sequence"/>
</dbReference>
<dbReference type="InterPro" id="IPR009818">
    <property type="entry name" value="PAM2_motif"/>
</dbReference>
<evidence type="ECO:0000256" key="4">
    <source>
        <dbReference type="ARBA" id="ARBA00023242"/>
    </source>
</evidence>
<evidence type="ECO:0000256" key="5">
    <source>
        <dbReference type="PROSITE-ProRule" id="PRU00176"/>
    </source>
</evidence>
<dbReference type="PROSITE" id="PS50102">
    <property type="entry name" value="RRM"/>
    <property type="match status" value="2"/>
</dbReference>
<dbReference type="InterPro" id="IPR035979">
    <property type="entry name" value="RBD_domain_sf"/>
</dbReference>
<feature type="domain" description="RRM" evidence="7">
    <location>
        <begin position="241"/>
        <end position="316"/>
    </location>
</feature>
<protein>
    <submittedName>
        <fullName evidence="8">Poly(A) RNA polymerase cid13</fullName>
    </submittedName>
</protein>
<dbReference type="GO" id="GO:0005634">
    <property type="term" value="C:nucleus"/>
    <property type="evidence" value="ECO:0007669"/>
    <property type="project" value="UniProtKB-SubCell"/>
</dbReference>
<evidence type="ECO:0000259" key="7">
    <source>
        <dbReference type="PROSITE" id="PS50102"/>
    </source>
</evidence>
<reference evidence="9" key="1">
    <citation type="journal article" date="2024" name="IScience">
        <title>Strigolactones Initiate the Formation of Haustorium-like Structures in Castilleja.</title>
        <authorList>
            <person name="Buerger M."/>
            <person name="Peterson D."/>
            <person name="Chory J."/>
        </authorList>
    </citation>
    <scope>NUCLEOTIDE SEQUENCE [LARGE SCALE GENOMIC DNA]</scope>
</reference>
<keyword evidence="9" id="KW-1185">Reference proteome</keyword>
<keyword evidence="2" id="KW-0677">Repeat</keyword>
<evidence type="ECO:0000256" key="1">
    <source>
        <dbReference type="ARBA" id="ARBA00004123"/>
    </source>
</evidence>
<evidence type="ECO:0000256" key="2">
    <source>
        <dbReference type="ARBA" id="ARBA00022737"/>
    </source>
</evidence>
<dbReference type="SUPFAM" id="SSF54928">
    <property type="entry name" value="RNA-binding domain, RBD"/>
    <property type="match status" value="2"/>
</dbReference>
<dbReference type="FunFam" id="3.30.70.330:FF:000665">
    <property type="entry name" value="Polyadenylate-binding protein-interacting protein 10"/>
    <property type="match status" value="1"/>
</dbReference>
<proteinExistence type="predicted"/>
<gene>
    <name evidence="8" type="primary">CID13_1</name>
    <name evidence="8" type="ORF">CASFOL_003375</name>
</gene>
<dbReference type="InterPro" id="IPR034823">
    <property type="entry name" value="CID8-like_RRM1"/>
</dbReference>
<dbReference type="InterPro" id="IPR000504">
    <property type="entry name" value="RRM_dom"/>
</dbReference>
<name>A0ABD3EKD3_9LAMI</name>
<evidence type="ECO:0000256" key="6">
    <source>
        <dbReference type="SAM" id="MobiDB-lite"/>
    </source>
</evidence>
<feature type="region of interest" description="Disordered" evidence="6">
    <location>
        <begin position="206"/>
        <end position="231"/>
    </location>
</feature>
<dbReference type="InterPro" id="IPR034825">
    <property type="entry name" value="CID8-like_RRM2"/>
</dbReference>
<dbReference type="CDD" id="cd12460">
    <property type="entry name" value="RRM2_CID8_like"/>
    <property type="match status" value="1"/>
</dbReference>
<comment type="subcellular location">
    <subcellularLocation>
        <location evidence="1">Nucleus</location>
    </subcellularLocation>
</comment>
<comment type="caution">
    <text evidence="8">The sequence shown here is derived from an EMBL/GenBank/DDBJ whole genome shotgun (WGS) entry which is preliminary data.</text>
</comment>
<evidence type="ECO:0000313" key="8">
    <source>
        <dbReference type="EMBL" id="KAL3653694.1"/>
    </source>
</evidence>
<keyword evidence="4" id="KW-0539">Nucleus</keyword>
<dbReference type="SMART" id="SM00360">
    <property type="entry name" value="RRM"/>
    <property type="match status" value="2"/>
</dbReference>
<evidence type="ECO:0000256" key="3">
    <source>
        <dbReference type="ARBA" id="ARBA00022884"/>
    </source>
</evidence>
<keyword evidence="3 5" id="KW-0694">RNA-binding</keyword>
<dbReference type="EMBL" id="JAVIJP010000005">
    <property type="protein sequence ID" value="KAL3653694.1"/>
    <property type="molecule type" value="Genomic_DNA"/>
</dbReference>
<organism evidence="8 9">
    <name type="scientific">Castilleja foliolosa</name>
    <dbReference type="NCBI Taxonomy" id="1961234"/>
    <lineage>
        <taxon>Eukaryota</taxon>
        <taxon>Viridiplantae</taxon>
        <taxon>Streptophyta</taxon>
        <taxon>Embryophyta</taxon>
        <taxon>Tracheophyta</taxon>
        <taxon>Spermatophyta</taxon>
        <taxon>Magnoliopsida</taxon>
        <taxon>eudicotyledons</taxon>
        <taxon>Gunneridae</taxon>
        <taxon>Pentapetalae</taxon>
        <taxon>asterids</taxon>
        <taxon>lamiids</taxon>
        <taxon>Lamiales</taxon>
        <taxon>Orobanchaceae</taxon>
        <taxon>Pedicularideae</taxon>
        <taxon>Castillejinae</taxon>
        <taxon>Castilleja</taxon>
    </lineage>
</organism>
<dbReference type="AlphaFoldDB" id="A0ABD3EKD3"/>
<dbReference type="GO" id="GO:0003729">
    <property type="term" value="F:mRNA binding"/>
    <property type="evidence" value="ECO:0007669"/>
    <property type="project" value="UniProtKB-ARBA"/>
</dbReference>
<dbReference type="Pfam" id="PF00076">
    <property type="entry name" value="RRM_1"/>
    <property type="match status" value="2"/>
</dbReference>
<feature type="domain" description="RRM" evidence="7">
    <location>
        <begin position="338"/>
        <end position="414"/>
    </location>
</feature>